<reference evidence="2 3" key="1">
    <citation type="journal article" date="2015" name="Mol. Biochem. Parasitol.">
        <title>Identification of polymorphic genes for use in assemblage B genotyping assays through comparative genomics of multiple assemblage B Giardia duodenalis isolates.</title>
        <authorList>
            <person name="Wielinga C."/>
            <person name="Thompson R.C."/>
            <person name="Monis P."/>
            <person name="Ryan U."/>
        </authorList>
    </citation>
    <scope>NUCLEOTIDE SEQUENCE [LARGE SCALE GENOMIC DNA]</scope>
    <source>
        <strain evidence="2 3">BAH15c1</strain>
    </source>
</reference>
<dbReference type="GO" id="GO:0031965">
    <property type="term" value="C:nuclear membrane"/>
    <property type="evidence" value="ECO:0007669"/>
    <property type="project" value="UniProtKB-SubCell"/>
</dbReference>
<name>A0A132NVY2_GIAIN</name>
<dbReference type="GO" id="GO:0015031">
    <property type="term" value="P:protein transport"/>
    <property type="evidence" value="ECO:0007669"/>
    <property type="project" value="UniProtKB-KW"/>
</dbReference>
<keyword evidence="1" id="KW-0813">Transport</keyword>
<dbReference type="GO" id="GO:0005643">
    <property type="term" value="C:nuclear pore"/>
    <property type="evidence" value="ECO:0007669"/>
    <property type="project" value="UniProtKB-SubCell"/>
</dbReference>
<keyword evidence="1" id="KW-0906">Nuclear pore complex</keyword>
<comment type="subcellular location">
    <subcellularLocation>
        <location evidence="1">Nucleus</location>
        <location evidence="1">Nuclear pore complex</location>
    </subcellularLocation>
    <subcellularLocation>
        <location evidence="1">Nucleus membrane</location>
    </subcellularLocation>
</comment>
<dbReference type="Gene3D" id="1.10.3450.20">
    <property type="match status" value="1"/>
</dbReference>
<evidence type="ECO:0000313" key="2">
    <source>
        <dbReference type="EMBL" id="KWX13832.1"/>
    </source>
</evidence>
<keyword evidence="1" id="KW-0653">Protein transport</keyword>
<comment type="subunit">
    <text evidence="1">Part of the nuclear pore complex (NPC).</text>
</comment>
<proteinExistence type="inferred from homology"/>
<dbReference type="EMBL" id="JXTI01000054">
    <property type="protein sequence ID" value="KWX13832.1"/>
    <property type="molecule type" value="Genomic_DNA"/>
</dbReference>
<comment type="caution">
    <text evidence="2">The sequence shown here is derived from an EMBL/GenBank/DDBJ whole genome shotgun (WGS) entry which is preliminary data.</text>
</comment>
<comment type="function">
    <text evidence="1">Functions as a component of the nuclear pore complex (NPC).</text>
</comment>
<dbReference type="OrthoDB" id="3098at2759"/>
<gene>
    <name evidence="2" type="ORF">QR46_2172</name>
</gene>
<protein>
    <recommendedName>
        <fullName evidence="1">Nuclear pore complex protein</fullName>
    </recommendedName>
</protein>
<keyword evidence="1" id="KW-0472">Membrane</keyword>
<keyword evidence="1" id="KW-0811">Translocation</keyword>
<dbReference type="VEuPathDB" id="GiardiaDB:QR46_2172"/>
<dbReference type="AlphaFoldDB" id="A0A132NVY2"/>
<keyword evidence="1" id="KW-0539">Nucleus</keyword>
<evidence type="ECO:0000313" key="3">
    <source>
        <dbReference type="Proteomes" id="UP000070089"/>
    </source>
</evidence>
<dbReference type="Pfam" id="PF04121">
    <property type="entry name" value="Nup84_Nup100"/>
    <property type="match status" value="1"/>
</dbReference>
<comment type="similarity">
    <text evidence="1">Belongs to the nucleoporin Nup84/Nup107 family.</text>
</comment>
<dbReference type="Proteomes" id="UP000070089">
    <property type="component" value="Unassembled WGS sequence"/>
</dbReference>
<evidence type="ECO:0000256" key="1">
    <source>
        <dbReference type="RuleBase" id="RU365072"/>
    </source>
</evidence>
<dbReference type="InterPro" id="IPR007252">
    <property type="entry name" value="Nup84/Nup107"/>
</dbReference>
<sequence>MFDGAFLHRLRRNCDAGDALRECDPQLTQLVDAVFEDVLMHPGQHPNVVLSTSGASSEVVTGDIRARSGWSAPKVDQHALVSSFLIRSKSARLIKNVVTWLEQTYVPTIEPGAGIYDNVLEYLRAGQAEEAVDLLEKHGYGLQATMLAGAVVSHVFVGDSSGASARKYVGIAGNMSFVEWMKKAQAYSNDTRTSMNERAIFGLLSGNPSYYLSIHKTKSPESALWAESRASLMNFILAACEGNDDVSLNQKADSQLAELLRHLPEEERLIASCDFLGLAAHLSNRCTSLRDGAASSTDFIALSNLCLLALHVLASLITVLNSLANRGMPGVYVRSPSGTECVTKLRSIVGWYGQFALKLCNNERTTNPAGPISSDVIRASSLVLLISAHLAPAESIDLLASFLALLDDAHSAALDLCVMALEATASHEIVNSVQLTEMVQNLRLTAIRRMNQLANETAVHPLRLLGCSQIAISGRMPLGHLLVYSVHAFLIRRFFMFEQYEIALKAAEAISVYAQAKGLFQSSHEAGESVQLSEDEGTVLYRLHSECTCLLSALKGVYCSRWAEISRDAPLSLVNFPAARDVCIDACSDTEQHLLDTLEFINNGQLNNYDTSGRYSKKMAQLEEQFTDGIEANGIKIDRFMSLRSMETAVANQCCLKYCELMFRMGSLCANSNFMEDARLYYDKLGEFVVWIVTKDNVTGSILANFLKEPVIKDMLGYISKGILCVEPMMLTEA</sequence>
<accession>A0A132NVY2</accession>
<organism evidence="2 3">
    <name type="scientific">Giardia duodenalis assemblage B</name>
    <dbReference type="NCBI Taxonomy" id="1394984"/>
    <lineage>
        <taxon>Eukaryota</taxon>
        <taxon>Metamonada</taxon>
        <taxon>Diplomonadida</taxon>
        <taxon>Hexamitidae</taxon>
        <taxon>Giardiinae</taxon>
        <taxon>Giardia</taxon>
    </lineage>
</organism>
<dbReference type="GO" id="GO:0017056">
    <property type="term" value="F:structural constituent of nuclear pore"/>
    <property type="evidence" value="ECO:0007669"/>
    <property type="project" value="UniProtKB-UniRule"/>
</dbReference>
<keyword evidence="1" id="KW-0509">mRNA transport</keyword>